<accession>A0A949T2I8</accession>
<gene>
    <name evidence="1" type="ORF">HT657_03700</name>
    <name evidence="2" type="ORF">HT672_03765</name>
</gene>
<keyword evidence="4" id="KW-1185">Reference proteome</keyword>
<evidence type="ECO:0000313" key="4">
    <source>
        <dbReference type="Proteomes" id="UP001196379"/>
    </source>
</evidence>
<comment type="caution">
    <text evidence="2">The sequence shown here is derived from an EMBL/GenBank/DDBJ whole genome shotgun (WGS) entry which is preliminary data.</text>
</comment>
<evidence type="ECO:0000313" key="3">
    <source>
        <dbReference type="Proteomes" id="UP000732858"/>
    </source>
</evidence>
<dbReference type="EMBL" id="JABULY010000001">
    <property type="protein sequence ID" value="MBV6531256.1"/>
    <property type="molecule type" value="Genomic_DNA"/>
</dbReference>
<protein>
    <submittedName>
        <fullName evidence="2">Uncharacterized protein</fullName>
    </submittedName>
</protein>
<dbReference type="EMBL" id="JABUMC010000005">
    <property type="protein sequence ID" value="MBV6546411.1"/>
    <property type="molecule type" value="Genomic_DNA"/>
</dbReference>
<evidence type="ECO:0000313" key="1">
    <source>
        <dbReference type="EMBL" id="MBV6531256.1"/>
    </source>
</evidence>
<dbReference type="GeneID" id="65549733"/>
<evidence type="ECO:0000313" key="2">
    <source>
        <dbReference type="EMBL" id="MBV6546411.1"/>
    </source>
</evidence>
<sequence length="66" mass="7598">MINGEDVPLAVFDPLDEKSIIDFSQIENALQANKYIECQSSDVSKHEDDVNPEMVNMILYNLMRYC</sequence>
<dbReference type="AlphaFoldDB" id="A0A949T2I8"/>
<reference evidence="2 4" key="1">
    <citation type="journal article" date="2021" name="Mol. Ecol.">
        <title>Polar bear-adapted Ursidibacter maritimus are remarkably conserved after generations in captivity.</title>
        <authorList>
            <person name="Espinosa-Gongora C."/>
            <person name="Hansen M.J."/>
            <person name="Bertelsen M.F."/>
            <person name="Bojesen A.M."/>
        </authorList>
    </citation>
    <scope>NUCLEOTIDE SEQUENCE</scope>
    <source>
        <strain evidence="2">Pb43105x</strain>
        <strain evidence="1 4">Pb43106</strain>
    </source>
</reference>
<dbReference type="RefSeq" id="WP_198303143.1">
    <property type="nucleotide sequence ID" value="NZ_JABULY010000001.1"/>
</dbReference>
<proteinExistence type="predicted"/>
<dbReference type="Proteomes" id="UP001196379">
    <property type="component" value="Unassembled WGS sequence"/>
</dbReference>
<name>A0A949T2I8_9PAST</name>
<dbReference type="Proteomes" id="UP000732858">
    <property type="component" value="Unassembled WGS sequence"/>
</dbReference>
<organism evidence="2 3">
    <name type="scientific">Ursidibacter maritimus</name>
    <dbReference type="NCBI Taxonomy" id="1331689"/>
    <lineage>
        <taxon>Bacteria</taxon>
        <taxon>Pseudomonadati</taxon>
        <taxon>Pseudomonadota</taxon>
        <taxon>Gammaproteobacteria</taxon>
        <taxon>Pasteurellales</taxon>
        <taxon>Pasteurellaceae</taxon>
        <taxon>Ursidibacter</taxon>
    </lineage>
</organism>